<dbReference type="InterPro" id="IPR001873">
    <property type="entry name" value="ENaC"/>
</dbReference>
<comment type="similarity">
    <text evidence="2 12">Belongs to the amiloride-sensitive sodium channel (TC 1.A.6) family.</text>
</comment>
<keyword evidence="9 13" id="KW-0472">Membrane</keyword>
<feature type="transmembrane region" description="Helical" evidence="13">
    <location>
        <begin position="58"/>
        <end position="76"/>
    </location>
</feature>
<dbReference type="GO" id="GO:0015280">
    <property type="term" value="F:ligand-gated sodium channel activity"/>
    <property type="evidence" value="ECO:0007669"/>
    <property type="project" value="TreeGrafter"/>
</dbReference>
<accession>A0AA38M8C5</accession>
<gene>
    <name evidence="14" type="ORF">Zmor_024795</name>
</gene>
<keyword evidence="5 12" id="KW-0812">Transmembrane</keyword>
<dbReference type="Proteomes" id="UP001168821">
    <property type="component" value="Unassembled WGS sequence"/>
</dbReference>
<keyword evidence="8 12" id="KW-0406">Ion transport</keyword>
<dbReference type="PRINTS" id="PR01078">
    <property type="entry name" value="AMINACHANNEL"/>
</dbReference>
<proteinExistence type="inferred from homology"/>
<dbReference type="Gene3D" id="1.10.287.820">
    <property type="entry name" value="Acid-sensing ion channel domain"/>
    <property type="match status" value="1"/>
</dbReference>
<evidence type="ECO:0000256" key="6">
    <source>
        <dbReference type="ARBA" id="ARBA00022989"/>
    </source>
</evidence>
<evidence type="ECO:0000313" key="15">
    <source>
        <dbReference type="Proteomes" id="UP001168821"/>
    </source>
</evidence>
<evidence type="ECO:0000256" key="3">
    <source>
        <dbReference type="ARBA" id="ARBA00022448"/>
    </source>
</evidence>
<comment type="subcellular location">
    <subcellularLocation>
        <location evidence="1">Membrane</location>
        <topology evidence="1">Multi-pass membrane protein</topology>
    </subcellularLocation>
</comment>
<dbReference type="InterPro" id="IPR020903">
    <property type="entry name" value="ENaC_CS"/>
</dbReference>
<sequence>MTVYEINQRETKEIATSCTKSEEGFWHNLRKYLREYAEVTGIHGFRYVAEKRSTTEKIIWSLLLMFSLCGCIYMIAEIVYKYENSPVVVSFATEDTPLYQIPFPAVTICPEGKYSKEVFNFSDVYYRLNSGKSVDKTNLTMFHHLSLVCEDTDVYVTYENGTLDNQLFKTISETKIDPTDMFAICYYNDESECEKLFTPVIIDEGLCYSFNIFGRDDIFNDHVYNYEQYYHVPRKVADYFDMETGYKENVGVVTYPRRALMSGVDNGFTVFFNFDEKFDDPLCTGPLHGFRVLIHSPWDVPLLRKHYFRMPSNKVVAAAMEAELVQTSEDLRKFGPRKRKCYMHDERPLKYFKMYTQSNCLLECRTNHTLTKCGCVEYFMPRNKTTAICGYPLLDCLEKAEDNFIKTQMEYNINGSSYCDCQPACSNLKFSIETSQDNYYEKEFLKSLKYADTGNNSTAWSLLHIYFKEEQVTTMERNELYGISDLISSFGGVLGLFTGFSLLSTFEILYFCSLSIFCNKKIYGRWSGP</sequence>
<dbReference type="Gene3D" id="1.10.287.770">
    <property type="entry name" value="YojJ-like"/>
    <property type="match status" value="1"/>
</dbReference>
<name>A0AA38M8C5_9CUCU</name>
<organism evidence="14 15">
    <name type="scientific">Zophobas morio</name>
    <dbReference type="NCBI Taxonomy" id="2755281"/>
    <lineage>
        <taxon>Eukaryota</taxon>
        <taxon>Metazoa</taxon>
        <taxon>Ecdysozoa</taxon>
        <taxon>Arthropoda</taxon>
        <taxon>Hexapoda</taxon>
        <taxon>Insecta</taxon>
        <taxon>Pterygota</taxon>
        <taxon>Neoptera</taxon>
        <taxon>Endopterygota</taxon>
        <taxon>Coleoptera</taxon>
        <taxon>Polyphaga</taxon>
        <taxon>Cucujiformia</taxon>
        <taxon>Tenebrionidae</taxon>
        <taxon>Zophobas</taxon>
    </lineage>
</organism>
<keyword evidence="6 13" id="KW-1133">Transmembrane helix</keyword>
<dbReference type="PANTHER" id="PTHR11690:SF288">
    <property type="entry name" value="AMILORIDE-SENSITIVE NA+ CHANNEL-RELATED"/>
    <property type="match status" value="1"/>
</dbReference>
<evidence type="ECO:0000256" key="12">
    <source>
        <dbReference type="RuleBase" id="RU000679"/>
    </source>
</evidence>
<evidence type="ECO:0008006" key="16">
    <source>
        <dbReference type="Google" id="ProtNLM"/>
    </source>
</evidence>
<evidence type="ECO:0000256" key="13">
    <source>
        <dbReference type="SAM" id="Phobius"/>
    </source>
</evidence>
<evidence type="ECO:0000256" key="1">
    <source>
        <dbReference type="ARBA" id="ARBA00004141"/>
    </source>
</evidence>
<dbReference type="EMBL" id="JALNTZ010000007">
    <property type="protein sequence ID" value="KAJ3647270.1"/>
    <property type="molecule type" value="Genomic_DNA"/>
</dbReference>
<evidence type="ECO:0000256" key="7">
    <source>
        <dbReference type="ARBA" id="ARBA00023053"/>
    </source>
</evidence>
<dbReference type="Pfam" id="PF00858">
    <property type="entry name" value="ASC"/>
    <property type="match status" value="1"/>
</dbReference>
<dbReference type="PANTHER" id="PTHR11690">
    <property type="entry name" value="AMILORIDE-SENSITIVE SODIUM CHANNEL-RELATED"/>
    <property type="match status" value="1"/>
</dbReference>
<dbReference type="PROSITE" id="PS01206">
    <property type="entry name" value="ASC"/>
    <property type="match status" value="1"/>
</dbReference>
<evidence type="ECO:0000256" key="8">
    <source>
        <dbReference type="ARBA" id="ARBA00023065"/>
    </source>
</evidence>
<feature type="transmembrane region" description="Helical" evidence="13">
    <location>
        <begin position="493"/>
        <end position="517"/>
    </location>
</feature>
<evidence type="ECO:0000256" key="2">
    <source>
        <dbReference type="ARBA" id="ARBA00007193"/>
    </source>
</evidence>
<keyword evidence="7" id="KW-0915">Sodium</keyword>
<dbReference type="GO" id="GO:0005886">
    <property type="term" value="C:plasma membrane"/>
    <property type="evidence" value="ECO:0007669"/>
    <property type="project" value="TreeGrafter"/>
</dbReference>
<keyword evidence="4 12" id="KW-0894">Sodium channel</keyword>
<evidence type="ECO:0000256" key="11">
    <source>
        <dbReference type="ARBA" id="ARBA00023303"/>
    </source>
</evidence>
<keyword evidence="15" id="KW-1185">Reference proteome</keyword>
<protein>
    <recommendedName>
        <fullName evidence="16">Sodium channel protein Nach</fullName>
    </recommendedName>
</protein>
<keyword evidence="3 12" id="KW-0813">Transport</keyword>
<keyword evidence="10 12" id="KW-0739">Sodium transport</keyword>
<evidence type="ECO:0000256" key="5">
    <source>
        <dbReference type="ARBA" id="ARBA00022692"/>
    </source>
</evidence>
<comment type="caution">
    <text evidence="14">The sequence shown here is derived from an EMBL/GenBank/DDBJ whole genome shotgun (WGS) entry which is preliminary data.</text>
</comment>
<evidence type="ECO:0000256" key="10">
    <source>
        <dbReference type="ARBA" id="ARBA00023201"/>
    </source>
</evidence>
<evidence type="ECO:0000313" key="14">
    <source>
        <dbReference type="EMBL" id="KAJ3647270.1"/>
    </source>
</evidence>
<evidence type="ECO:0000256" key="4">
    <source>
        <dbReference type="ARBA" id="ARBA00022461"/>
    </source>
</evidence>
<reference evidence="14" key="1">
    <citation type="journal article" date="2023" name="G3 (Bethesda)">
        <title>Whole genome assemblies of Zophobas morio and Tenebrio molitor.</title>
        <authorList>
            <person name="Kaur S."/>
            <person name="Stinson S.A."/>
            <person name="diCenzo G.C."/>
        </authorList>
    </citation>
    <scope>NUCLEOTIDE SEQUENCE</scope>
    <source>
        <strain evidence="14">QUZm001</strain>
    </source>
</reference>
<evidence type="ECO:0000256" key="9">
    <source>
        <dbReference type="ARBA" id="ARBA00023136"/>
    </source>
</evidence>
<dbReference type="AlphaFoldDB" id="A0AA38M8C5"/>
<keyword evidence="11 12" id="KW-0407">Ion channel</keyword>